<dbReference type="OrthoDB" id="10525328at2759"/>
<proteinExistence type="predicted"/>
<feature type="compositionally biased region" description="Polar residues" evidence="1">
    <location>
        <begin position="7"/>
        <end position="16"/>
    </location>
</feature>
<dbReference type="Proteomes" id="UP000299102">
    <property type="component" value="Unassembled WGS sequence"/>
</dbReference>
<sequence>MAEGERQQNAGGTNAAPQHRKGHSSFVPRDEHSPSIFQHRDAVNSRPRDASQTPRNGVKYVSVEYRALGAWRSAPSTVAY</sequence>
<dbReference type="AlphaFoldDB" id="A0A4C1VFI2"/>
<reference evidence="2 3" key="1">
    <citation type="journal article" date="2019" name="Commun. Biol.">
        <title>The bagworm genome reveals a unique fibroin gene that provides high tensile strength.</title>
        <authorList>
            <person name="Kono N."/>
            <person name="Nakamura H."/>
            <person name="Ohtoshi R."/>
            <person name="Tomita M."/>
            <person name="Numata K."/>
            <person name="Arakawa K."/>
        </authorList>
    </citation>
    <scope>NUCLEOTIDE SEQUENCE [LARGE SCALE GENOMIC DNA]</scope>
</reference>
<name>A0A4C1VFI2_EUMVA</name>
<feature type="compositionally biased region" description="Basic and acidic residues" evidence="1">
    <location>
        <begin position="28"/>
        <end position="49"/>
    </location>
</feature>
<dbReference type="EMBL" id="BGZK01000333">
    <property type="protein sequence ID" value="GBP37399.1"/>
    <property type="molecule type" value="Genomic_DNA"/>
</dbReference>
<accession>A0A4C1VFI2</accession>
<feature type="region of interest" description="Disordered" evidence="1">
    <location>
        <begin position="1"/>
        <end position="58"/>
    </location>
</feature>
<protein>
    <submittedName>
        <fullName evidence="2">Uncharacterized protein</fullName>
    </submittedName>
</protein>
<evidence type="ECO:0000313" key="3">
    <source>
        <dbReference type="Proteomes" id="UP000299102"/>
    </source>
</evidence>
<evidence type="ECO:0000256" key="1">
    <source>
        <dbReference type="SAM" id="MobiDB-lite"/>
    </source>
</evidence>
<comment type="caution">
    <text evidence="2">The sequence shown here is derived from an EMBL/GenBank/DDBJ whole genome shotgun (WGS) entry which is preliminary data.</text>
</comment>
<gene>
    <name evidence="2" type="ORF">EVAR_16304_1</name>
</gene>
<keyword evidence="3" id="KW-1185">Reference proteome</keyword>
<evidence type="ECO:0000313" key="2">
    <source>
        <dbReference type="EMBL" id="GBP37399.1"/>
    </source>
</evidence>
<organism evidence="2 3">
    <name type="scientific">Eumeta variegata</name>
    <name type="common">Bagworm moth</name>
    <name type="synonym">Eumeta japonica</name>
    <dbReference type="NCBI Taxonomy" id="151549"/>
    <lineage>
        <taxon>Eukaryota</taxon>
        <taxon>Metazoa</taxon>
        <taxon>Ecdysozoa</taxon>
        <taxon>Arthropoda</taxon>
        <taxon>Hexapoda</taxon>
        <taxon>Insecta</taxon>
        <taxon>Pterygota</taxon>
        <taxon>Neoptera</taxon>
        <taxon>Endopterygota</taxon>
        <taxon>Lepidoptera</taxon>
        <taxon>Glossata</taxon>
        <taxon>Ditrysia</taxon>
        <taxon>Tineoidea</taxon>
        <taxon>Psychidae</taxon>
        <taxon>Oiketicinae</taxon>
        <taxon>Eumeta</taxon>
    </lineage>
</organism>